<keyword evidence="3" id="KW-0560">Oxidoreductase</keyword>
<dbReference type="eggNOG" id="ENOG502S1DJ">
    <property type="taxonomic scope" value="Eukaryota"/>
</dbReference>
<organism evidence="4 5">
    <name type="scientific">Sphaerulina musiva (strain SO2202)</name>
    <name type="common">Poplar stem canker fungus</name>
    <name type="synonym">Septoria musiva</name>
    <dbReference type="NCBI Taxonomy" id="692275"/>
    <lineage>
        <taxon>Eukaryota</taxon>
        <taxon>Fungi</taxon>
        <taxon>Dikarya</taxon>
        <taxon>Ascomycota</taxon>
        <taxon>Pezizomycotina</taxon>
        <taxon>Dothideomycetes</taxon>
        <taxon>Dothideomycetidae</taxon>
        <taxon>Mycosphaerellales</taxon>
        <taxon>Mycosphaerellaceae</taxon>
        <taxon>Sphaerulina</taxon>
    </lineage>
</organism>
<dbReference type="RefSeq" id="XP_016764980.1">
    <property type="nucleotide sequence ID" value="XM_016910142.1"/>
</dbReference>
<dbReference type="GO" id="GO:0016491">
    <property type="term" value="F:oxidoreductase activity"/>
    <property type="evidence" value="ECO:0007669"/>
    <property type="project" value="UniProtKB-KW"/>
</dbReference>
<dbReference type="InterPro" id="IPR050097">
    <property type="entry name" value="Ferredoxin-NADP_redctase_2"/>
</dbReference>
<dbReference type="GO" id="GO:0097237">
    <property type="term" value="P:cellular response to toxic substance"/>
    <property type="evidence" value="ECO:0007669"/>
    <property type="project" value="UniProtKB-ARBA"/>
</dbReference>
<dbReference type="PRINTS" id="PR00469">
    <property type="entry name" value="PNDRDTASEII"/>
</dbReference>
<name>N1QMU2_SPHMS</name>
<dbReference type="InterPro" id="IPR036188">
    <property type="entry name" value="FAD/NAD-bd_sf"/>
</dbReference>
<reference evidence="4 5" key="1">
    <citation type="journal article" date="2012" name="PLoS Pathog.">
        <title>Diverse lifestyles and strategies of plant pathogenesis encoded in the genomes of eighteen Dothideomycetes fungi.</title>
        <authorList>
            <person name="Ohm R.A."/>
            <person name="Feau N."/>
            <person name="Henrissat B."/>
            <person name="Schoch C.L."/>
            <person name="Horwitz B.A."/>
            <person name="Barry K.W."/>
            <person name="Condon B.J."/>
            <person name="Copeland A.C."/>
            <person name="Dhillon B."/>
            <person name="Glaser F."/>
            <person name="Hesse C.N."/>
            <person name="Kosti I."/>
            <person name="LaButti K."/>
            <person name="Lindquist E.A."/>
            <person name="Lucas S."/>
            <person name="Salamov A.A."/>
            <person name="Bradshaw R.E."/>
            <person name="Ciuffetti L."/>
            <person name="Hamelin R.C."/>
            <person name="Kema G.H.J."/>
            <person name="Lawrence C."/>
            <person name="Scott J.A."/>
            <person name="Spatafora J.W."/>
            <person name="Turgeon B.G."/>
            <person name="de Wit P.J.G.M."/>
            <person name="Zhong S."/>
            <person name="Goodwin S.B."/>
            <person name="Grigoriev I.V."/>
        </authorList>
    </citation>
    <scope>NUCLEOTIDE SEQUENCE [LARGE SCALE GENOMIC DNA]</scope>
    <source>
        <strain evidence="4 5">SO2202</strain>
    </source>
</reference>
<dbReference type="SUPFAM" id="SSF51905">
    <property type="entry name" value="FAD/NAD(P)-binding domain"/>
    <property type="match status" value="1"/>
</dbReference>
<proteinExistence type="inferred from homology"/>
<comment type="similarity">
    <text evidence="1">Belongs to the class-II pyridine nucleotide-disulfide oxidoreductase family.</text>
</comment>
<evidence type="ECO:0000256" key="3">
    <source>
        <dbReference type="ARBA" id="ARBA00023002"/>
    </source>
</evidence>
<accession>N1QMU2</accession>
<gene>
    <name evidence="4" type="ORF">SEPMUDRAFT_76478</name>
</gene>
<evidence type="ECO:0000313" key="4">
    <source>
        <dbReference type="EMBL" id="EMF16859.1"/>
    </source>
</evidence>
<sequence length="340" mass="37485">MIDSGEYRNQYTRRVHDVLGFDGNAYFRWRARQQILEYPTVKLTNGTVTKIESTGDAKLTSFSVTANFTSDGNLTTVTARKIILATGLRDIVPPGLLESWGKGIYWCPWCDGFEHADQPYGILGPLDKSGNTPLETLTLNKDVIIFANGTDTPENRAIVEGKLPGFETWYKVHNITVDNRTIVSVERLKDAGLLNEDPSKATLPEHDLFQVNFSEGEPVQRAAFVTNWPSEQKSSVGADAGVWLYGGKLAANMSAGMITNVPGIYAVGDANSDNSTNVPHAMWSGKRAVVSLHVTLETENAKAQIAAAGVHKRAFIEEDERKVWERMEDGVLHAGPFERM</sequence>
<dbReference type="AlphaFoldDB" id="N1QMU2"/>
<keyword evidence="2" id="KW-0285">Flavoprotein</keyword>
<protein>
    <recommendedName>
        <fullName evidence="6">FAD/NAD(P)-binding domain-containing protein</fullName>
    </recommendedName>
</protein>
<dbReference type="HOGENOM" id="CLU_031864_5_0_1"/>
<evidence type="ECO:0000313" key="5">
    <source>
        <dbReference type="Proteomes" id="UP000016931"/>
    </source>
</evidence>
<dbReference type="STRING" id="692275.N1QMU2"/>
<dbReference type="PANTHER" id="PTHR48105">
    <property type="entry name" value="THIOREDOXIN REDUCTASE 1-RELATED-RELATED"/>
    <property type="match status" value="1"/>
</dbReference>
<dbReference type="Proteomes" id="UP000016931">
    <property type="component" value="Unassembled WGS sequence"/>
</dbReference>
<evidence type="ECO:0000256" key="2">
    <source>
        <dbReference type="ARBA" id="ARBA00022630"/>
    </source>
</evidence>
<dbReference type="EMBL" id="KB456260">
    <property type="protein sequence ID" value="EMF16859.1"/>
    <property type="molecule type" value="Genomic_DNA"/>
</dbReference>
<evidence type="ECO:0000256" key="1">
    <source>
        <dbReference type="ARBA" id="ARBA00009333"/>
    </source>
</evidence>
<dbReference type="OrthoDB" id="10260355at2759"/>
<evidence type="ECO:0008006" key="6">
    <source>
        <dbReference type="Google" id="ProtNLM"/>
    </source>
</evidence>
<dbReference type="OMA" id="HFTTGEP"/>
<dbReference type="GeneID" id="27907279"/>
<keyword evidence="5" id="KW-1185">Reference proteome</keyword>
<dbReference type="Gene3D" id="3.50.50.60">
    <property type="entry name" value="FAD/NAD(P)-binding domain"/>
    <property type="match status" value="2"/>
</dbReference>